<name>A0A484HFS2_9BACT</name>
<gene>
    <name evidence="1" type="ORF">EPICR_150005</name>
</gene>
<organism evidence="1">
    <name type="scientific">uncultured Desulfobacteraceae bacterium</name>
    <dbReference type="NCBI Taxonomy" id="218296"/>
    <lineage>
        <taxon>Bacteria</taxon>
        <taxon>Pseudomonadati</taxon>
        <taxon>Thermodesulfobacteriota</taxon>
        <taxon>Desulfobacteria</taxon>
        <taxon>Desulfobacterales</taxon>
        <taxon>Desulfobacteraceae</taxon>
        <taxon>environmental samples</taxon>
    </lineage>
</organism>
<evidence type="ECO:0000313" key="1">
    <source>
        <dbReference type="EMBL" id="VEN73290.1"/>
    </source>
</evidence>
<sequence>MNWVEKNTEELRDDRVALRELNLRLAEGEQRIAQLLQTLLDPRPAPVGNSCQWFWNGTDYQPKTPVDVTRLLSKACDKIYSLGPRVRNELVARRKISSAATSARRCLMEKMLTDGKEERLGIDGYPPERSIYESILHATGIHAKDSKSDQWIFQAPPKDNPGNLYPCWSLLEQEIFRPQIQRIEVKRLFGRLSDVPYGLPEGIHPILFAAFYILNQDDLFLYRDNSFIPDVQPAHFELLQRRPDLFTVSGARLDGTRKAVVDRLARGLKQPPKTASVVRALFRVLHSLPQVTLKSSQFEESLGLKMKECLLQAQSPEKLLFKDLPSCYGLAPFDDNEVRSEDIDTFFVQLNKSLSALRDHADNLLSQARDNLLKKCGLPVGIDGWCELEKKAAWMNPRVSHDVLTPFFKCVGNGAMDNHNARPAISYVATRPFELWTDMDAERFPGLADGIAEQYGKAWRNFGSPDAALTQEEMRQKQRVTEKIGAQLEKFAKENSPNAVAAALRELLLKYENLTFKEDE</sequence>
<accession>A0A484HFS2</accession>
<proteinExistence type="predicted"/>
<reference evidence="1" key="1">
    <citation type="submission" date="2019-01" db="EMBL/GenBank/DDBJ databases">
        <authorList>
            <consortium name="Genoscope - CEA"/>
            <person name="William W."/>
        </authorList>
    </citation>
    <scope>NUCLEOTIDE SEQUENCE</scope>
    <source>
        <strain evidence="1">CR-1</strain>
    </source>
</reference>
<dbReference type="EMBL" id="CAACVI010000007">
    <property type="protein sequence ID" value="VEN73290.1"/>
    <property type="molecule type" value="Genomic_DNA"/>
</dbReference>
<protein>
    <submittedName>
        <fullName evidence="1">Uncharacterized protein</fullName>
    </submittedName>
</protein>
<dbReference type="AlphaFoldDB" id="A0A484HFS2"/>